<dbReference type="PANTHER" id="PTHR48022:SF2">
    <property type="entry name" value="PLASTIDIC GLUCOSE TRANSPORTER 4"/>
    <property type="match status" value="1"/>
</dbReference>
<evidence type="ECO:0000256" key="3">
    <source>
        <dbReference type="ARBA" id="ARBA00022989"/>
    </source>
</evidence>
<evidence type="ECO:0000256" key="6">
    <source>
        <dbReference type="SAM" id="Phobius"/>
    </source>
</evidence>
<dbReference type="PANTHER" id="PTHR48022">
    <property type="entry name" value="PLASTIDIC GLUCOSE TRANSPORTER 4"/>
    <property type="match status" value="1"/>
</dbReference>
<keyword evidence="3 6" id="KW-1133">Transmembrane helix</keyword>
<feature type="transmembrane region" description="Helical" evidence="6">
    <location>
        <begin position="138"/>
        <end position="156"/>
    </location>
</feature>
<evidence type="ECO:0000313" key="7">
    <source>
        <dbReference type="EMBL" id="PMD14610.1"/>
    </source>
</evidence>
<dbReference type="Pfam" id="PF00083">
    <property type="entry name" value="Sugar_tr"/>
    <property type="match status" value="1"/>
</dbReference>
<accession>A0A2J6PKS0</accession>
<feature type="transmembrane region" description="Helical" evidence="6">
    <location>
        <begin position="168"/>
        <end position="185"/>
    </location>
</feature>
<dbReference type="GO" id="GO:0016020">
    <property type="term" value="C:membrane"/>
    <property type="evidence" value="ECO:0007669"/>
    <property type="project" value="UniProtKB-SubCell"/>
</dbReference>
<reference evidence="7 8" key="1">
    <citation type="submission" date="2016-05" db="EMBL/GenBank/DDBJ databases">
        <title>A degradative enzymes factory behind the ericoid mycorrhizal symbiosis.</title>
        <authorList>
            <consortium name="DOE Joint Genome Institute"/>
            <person name="Martino E."/>
            <person name="Morin E."/>
            <person name="Grelet G."/>
            <person name="Kuo A."/>
            <person name="Kohler A."/>
            <person name="Daghino S."/>
            <person name="Barry K."/>
            <person name="Choi C."/>
            <person name="Cichocki N."/>
            <person name="Clum A."/>
            <person name="Copeland A."/>
            <person name="Hainaut M."/>
            <person name="Haridas S."/>
            <person name="Labutti K."/>
            <person name="Lindquist E."/>
            <person name="Lipzen A."/>
            <person name="Khouja H.-R."/>
            <person name="Murat C."/>
            <person name="Ohm R."/>
            <person name="Olson A."/>
            <person name="Spatafora J."/>
            <person name="Veneault-Fourrey C."/>
            <person name="Henrissat B."/>
            <person name="Grigoriev I."/>
            <person name="Martin F."/>
            <person name="Perotto S."/>
        </authorList>
    </citation>
    <scope>NUCLEOTIDE SEQUENCE [LARGE SCALE GENOMIC DNA]</scope>
    <source>
        <strain evidence="7 8">UAMH 7357</strain>
    </source>
</reference>
<dbReference type="GO" id="GO:0005351">
    <property type="term" value="F:carbohydrate:proton symporter activity"/>
    <property type="evidence" value="ECO:0007669"/>
    <property type="project" value="TreeGrafter"/>
</dbReference>
<feature type="region of interest" description="Disordered" evidence="5">
    <location>
        <begin position="302"/>
        <end position="328"/>
    </location>
</feature>
<dbReference type="InterPro" id="IPR036259">
    <property type="entry name" value="MFS_trans_sf"/>
</dbReference>
<keyword evidence="8" id="KW-1185">Reference proteome</keyword>
<dbReference type="OrthoDB" id="6612291at2759"/>
<dbReference type="Proteomes" id="UP000235672">
    <property type="component" value="Unassembled WGS sequence"/>
</dbReference>
<evidence type="ECO:0000256" key="1">
    <source>
        <dbReference type="ARBA" id="ARBA00004141"/>
    </source>
</evidence>
<dbReference type="SUPFAM" id="SSF103473">
    <property type="entry name" value="MFS general substrate transporter"/>
    <property type="match status" value="1"/>
</dbReference>
<evidence type="ECO:0008006" key="9">
    <source>
        <dbReference type="Google" id="ProtNLM"/>
    </source>
</evidence>
<feature type="transmembrane region" description="Helical" evidence="6">
    <location>
        <begin position="48"/>
        <end position="70"/>
    </location>
</feature>
<keyword evidence="4 6" id="KW-0472">Membrane</keyword>
<evidence type="ECO:0000313" key="8">
    <source>
        <dbReference type="Proteomes" id="UP000235672"/>
    </source>
</evidence>
<protein>
    <recommendedName>
        <fullName evidence="9">Major facilitator superfamily (MFS) profile domain-containing protein</fullName>
    </recommendedName>
</protein>
<dbReference type="EMBL" id="KZ613520">
    <property type="protein sequence ID" value="PMD14610.1"/>
    <property type="molecule type" value="Genomic_DNA"/>
</dbReference>
<comment type="subcellular location">
    <subcellularLocation>
        <location evidence="1">Membrane</location>
        <topology evidence="1">Multi-pass membrane protein</topology>
    </subcellularLocation>
</comment>
<sequence length="363" mass="39758">MATKMNKAIYLYALAPCSGGLAFGYDTGSMSGILAMPQFLEYFKYSDNFRQGGITASIQAGAFGGSLLNGAFIADRYGRKKTILFGSALFTIGCAIACASNGIACLVAGCVINGLGNCCLAMMGAVVPERNCSPRQCFINLGILIAFWIQYGTSFIDGQAAWRLPMGLQMVATVMLHITMVLALLHSKGDVDDPYVQAELKEIIAKITIEKRTPTPSYSTLIFREEAHRTWIGIGVESAGKTLEEMDFLFAKSRTPWVFKEREAKNVGAIFEQDLSRGEALTAFDEKAFGVADSIEAIEDKHQSATRNKDQKQRLLDAQDDEDISADSPRKKWIMQSLETVLSREVLNAVKTLAQYVNEMEGN</sequence>
<organism evidence="7 8">
    <name type="scientific">Hyaloscypha hepaticicola</name>
    <dbReference type="NCBI Taxonomy" id="2082293"/>
    <lineage>
        <taxon>Eukaryota</taxon>
        <taxon>Fungi</taxon>
        <taxon>Dikarya</taxon>
        <taxon>Ascomycota</taxon>
        <taxon>Pezizomycotina</taxon>
        <taxon>Leotiomycetes</taxon>
        <taxon>Helotiales</taxon>
        <taxon>Hyaloscyphaceae</taxon>
        <taxon>Hyaloscypha</taxon>
    </lineage>
</organism>
<dbReference type="InterPro" id="IPR005828">
    <property type="entry name" value="MFS_sugar_transport-like"/>
</dbReference>
<evidence type="ECO:0000256" key="2">
    <source>
        <dbReference type="ARBA" id="ARBA00022692"/>
    </source>
</evidence>
<dbReference type="Gene3D" id="1.20.1250.20">
    <property type="entry name" value="MFS general substrate transporter like domains"/>
    <property type="match status" value="1"/>
</dbReference>
<evidence type="ECO:0000256" key="4">
    <source>
        <dbReference type="ARBA" id="ARBA00023136"/>
    </source>
</evidence>
<dbReference type="AlphaFoldDB" id="A0A2J6PKS0"/>
<name>A0A2J6PKS0_9HELO</name>
<dbReference type="InterPro" id="IPR050360">
    <property type="entry name" value="MFS_Sugar_Transporters"/>
</dbReference>
<gene>
    <name evidence="7" type="ORF">NA56DRAFT_710677</name>
</gene>
<keyword evidence="2 6" id="KW-0812">Transmembrane</keyword>
<feature type="transmembrane region" description="Helical" evidence="6">
    <location>
        <begin position="82"/>
        <end position="100"/>
    </location>
</feature>
<evidence type="ECO:0000256" key="5">
    <source>
        <dbReference type="SAM" id="MobiDB-lite"/>
    </source>
</evidence>
<proteinExistence type="predicted"/>
<feature type="compositionally biased region" description="Basic and acidic residues" evidence="5">
    <location>
        <begin position="302"/>
        <end position="317"/>
    </location>
</feature>